<dbReference type="EMBL" id="LQQR01000018">
    <property type="protein sequence ID" value="KZE19716.1"/>
    <property type="molecule type" value="Genomic_DNA"/>
</dbReference>
<proteinExistence type="predicted"/>
<organism evidence="1 2">
    <name type="scientific">Brevibacterium casei</name>
    <dbReference type="NCBI Taxonomy" id="33889"/>
    <lineage>
        <taxon>Bacteria</taxon>
        <taxon>Bacillati</taxon>
        <taxon>Actinomycetota</taxon>
        <taxon>Actinomycetes</taxon>
        <taxon>Micrococcales</taxon>
        <taxon>Brevibacteriaceae</taxon>
        <taxon>Brevibacterium</taxon>
    </lineage>
</organism>
<evidence type="ECO:0000313" key="2">
    <source>
        <dbReference type="Proteomes" id="UP000076612"/>
    </source>
</evidence>
<evidence type="ECO:0008006" key="3">
    <source>
        <dbReference type="Google" id="ProtNLM"/>
    </source>
</evidence>
<comment type="caution">
    <text evidence="1">The sequence shown here is derived from an EMBL/GenBank/DDBJ whole genome shotgun (WGS) entry which is preliminary data.</text>
</comment>
<dbReference type="AlphaFoldDB" id="A0AB34XRH3"/>
<name>A0AB34XRH3_9MICO</name>
<evidence type="ECO:0000313" key="1">
    <source>
        <dbReference type="EMBL" id="KZE19716.1"/>
    </source>
</evidence>
<gene>
    <name evidence="1" type="ORF">AVW13_11355</name>
</gene>
<accession>A0AB34XRH3</accession>
<dbReference type="Proteomes" id="UP000076612">
    <property type="component" value="Unassembled WGS sequence"/>
</dbReference>
<dbReference type="RefSeq" id="WP_063250018.1">
    <property type="nucleotide sequence ID" value="NZ_LQQR01000018.1"/>
</dbReference>
<protein>
    <recommendedName>
        <fullName evidence="3">Holliday junction resolvase</fullName>
    </recommendedName>
</protein>
<reference evidence="2" key="1">
    <citation type="submission" date="2016-01" db="EMBL/GenBank/DDBJ databases">
        <title>Draft genome of Chromobacterium sp. F49.</title>
        <authorList>
            <person name="Hong K.W."/>
        </authorList>
    </citation>
    <scope>NUCLEOTIDE SEQUENCE [LARGE SCALE GENOMIC DNA]</scope>
    <source>
        <strain evidence="2">M40</strain>
    </source>
</reference>
<sequence>MSKDRWADTRIERAAVLATERSIIEHTGFVTAQPATDHGIDLLVFKPEPFAVSPIQVKGAESGLKVMSKCARSPIILAYVVDPRGDDPLVSIMTGIDAWQLPLEYAREGGKASDYNPDGETYRWARVTTRLRGILELRRASEERWSQLFEEVGAK</sequence>